<organism evidence="12 13">
    <name type="scientific">Roseateles saccharophilus</name>
    <name type="common">Pseudomonas saccharophila</name>
    <dbReference type="NCBI Taxonomy" id="304"/>
    <lineage>
        <taxon>Bacteria</taxon>
        <taxon>Pseudomonadati</taxon>
        <taxon>Pseudomonadota</taxon>
        <taxon>Betaproteobacteria</taxon>
        <taxon>Burkholderiales</taxon>
        <taxon>Sphaerotilaceae</taxon>
        <taxon>Roseateles</taxon>
    </lineage>
</organism>
<evidence type="ECO:0000256" key="6">
    <source>
        <dbReference type="ARBA" id="ARBA00023125"/>
    </source>
</evidence>
<keyword evidence="3 8" id="KW-0597">Phosphoprotein</keyword>
<reference evidence="12 13" key="1">
    <citation type="submission" date="2019-03" db="EMBL/GenBank/DDBJ databases">
        <title>Genomic Encyclopedia of Type Strains, Phase IV (KMG-IV): sequencing the most valuable type-strain genomes for metagenomic binning, comparative biology and taxonomic classification.</title>
        <authorList>
            <person name="Goeker M."/>
        </authorList>
    </citation>
    <scope>NUCLEOTIDE SEQUENCE [LARGE SCALE GENOMIC DNA]</scope>
    <source>
        <strain evidence="12 13">DSM 654</strain>
    </source>
</reference>
<protein>
    <submittedName>
        <fullName evidence="12">Two-component system response regulator QseB</fullName>
    </submittedName>
</protein>
<gene>
    <name evidence="12" type="ORF">EV671_102120</name>
</gene>
<dbReference type="CDD" id="cd00383">
    <property type="entry name" value="trans_reg_C"/>
    <property type="match status" value="1"/>
</dbReference>
<evidence type="ECO:0000256" key="5">
    <source>
        <dbReference type="ARBA" id="ARBA00023015"/>
    </source>
</evidence>
<accession>A0A4R3UPL2</accession>
<comment type="subcellular location">
    <subcellularLocation>
        <location evidence="1">Cytoplasm</location>
    </subcellularLocation>
</comment>
<dbReference type="GO" id="GO:0000976">
    <property type="term" value="F:transcription cis-regulatory region binding"/>
    <property type="evidence" value="ECO:0007669"/>
    <property type="project" value="TreeGrafter"/>
</dbReference>
<dbReference type="SMART" id="SM00862">
    <property type="entry name" value="Trans_reg_C"/>
    <property type="match status" value="1"/>
</dbReference>
<dbReference type="GO" id="GO:0000156">
    <property type="term" value="F:phosphorelay response regulator activity"/>
    <property type="evidence" value="ECO:0007669"/>
    <property type="project" value="TreeGrafter"/>
</dbReference>
<dbReference type="InterPro" id="IPR001867">
    <property type="entry name" value="OmpR/PhoB-type_DNA-bd"/>
</dbReference>
<dbReference type="InterPro" id="IPR039420">
    <property type="entry name" value="WalR-like"/>
</dbReference>
<feature type="modified residue" description="4-aspartylphosphate" evidence="8">
    <location>
        <position position="41"/>
    </location>
</feature>
<evidence type="ECO:0000259" key="11">
    <source>
        <dbReference type="PROSITE" id="PS51755"/>
    </source>
</evidence>
<evidence type="ECO:0000256" key="3">
    <source>
        <dbReference type="ARBA" id="ARBA00022553"/>
    </source>
</evidence>
<dbReference type="InterPro" id="IPR001789">
    <property type="entry name" value="Sig_transdc_resp-reg_receiver"/>
</dbReference>
<dbReference type="Gene3D" id="3.40.50.2300">
    <property type="match status" value="1"/>
</dbReference>
<evidence type="ECO:0000313" key="12">
    <source>
        <dbReference type="EMBL" id="TCU92647.1"/>
    </source>
</evidence>
<keyword evidence="7" id="KW-0804">Transcription</keyword>
<dbReference type="PROSITE" id="PS51755">
    <property type="entry name" value="OMPR_PHOB"/>
    <property type="match status" value="1"/>
</dbReference>
<evidence type="ECO:0000259" key="10">
    <source>
        <dbReference type="PROSITE" id="PS50110"/>
    </source>
</evidence>
<evidence type="ECO:0000256" key="8">
    <source>
        <dbReference type="PROSITE-ProRule" id="PRU00169"/>
    </source>
</evidence>
<proteinExistence type="predicted"/>
<dbReference type="GO" id="GO:0005829">
    <property type="term" value="C:cytosol"/>
    <property type="evidence" value="ECO:0007669"/>
    <property type="project" value="TreeGrafter"/>
</dbReference>
<keyword evidence="2" id="KW-0963">Cytoplasm</keyword>
<keyword evidence="13" id="KW-1185">Reference proteome</keyword>
<feature type="domain" description="OmpR/PhoB-type" evidence="11">
    <location>
        <begin position="114"/>
        <end position="208"/>
    </location>
</feature>
<dbReference type="Gene3D" id="6.10.250.690">
    <property type="match status" value="1"/>
</dbReference>
<dbReference type="Pfam" id="PF00072">
    <property type="entry name" value="Response_reg"/>
    <property type="match status" value="1"/>
</dbReference>
<dbReference type="GO" id="GO:0006355">
    <property type="term" value="P:regulation of DNA-templated transcription"/>
    <property type="evidence" value="ECO:0007669"/>
    <property type="project" value="InterPro"/>
</dbReference>
<dbReference type="GO" id="GO:0032993">
    <property type="term" value="C:protein-DNA complex"/>
    <property type="evidence" value="ECO:0007669"/>
    <property type="project" value="TreeGrafter"/>
</dbReference>
<dbReference type="Gene3D" id="1.10.10.10">
    <property type="entry name" value="Winged helix-like DNA-binding domain superfamily/Winged helix DNA-binding domain"/>
    <property type="match status" value="1"/>
</dbReference>
<dbReference type="Proteomes" id="UP000295110">
    <property type="component" value="Unassembled WGS sequence"/>
</dbReference>
<evidence type="ECO:0000256" key="1">
    <source>
        <dbReference type="ARBA" id="ARBA00004496"/>
    </source>
</evidence>
<keyword evidence="6 9" id="KW-0238">DNA-binding</keyword>
<dbReference type="AlphaFoldDB" id="A0A4R3UPL2"/>
<comment type="caution">
    <text evidence="12">The sequence shown here is derived from an EMBL/GenBank/DDBJ whole genome shotgun (WGS) entry which is preliminary data.</text>
</comment>
<dbReference type="SMART" id="SM00448">
    <property type="entry name" value="REC"/>
    <property type="match status" value="1"/>
</dbReference>
<dbReference type="PROSITE" id="PS50110">
    <property type="entry name" value="RESPONSE_REGULATORY"/>
    <property type="match status" value="1"/>
</dbReference>
<evidence type="ECO:0000313" key="13">
    <source>
        <dbReference type="Proteomes" id="UP000295110"/>
    </source>
</evidence>
<dbReference type="InterPro" id="IPR011006">
    <property type="entry name" value="CheY-like_superfamily"/>
</dbReference>
<sequence>MIGRAVRAGLLQAGFAVDWVTDGRDAELSLANDVYDLAVLDLGLPRGDGMQLLAKLRAARNELPVLIASARDTVQDRIAGLEAGADDYVLKPFDLDELIARVRALLRRRAGSGSPQLRQGDLVLDPASKEVSKAGAKVDLSPREFSVLEALMHKPGEVLSRERLEEAVYGWGQEVASNAIEVHVHNLRRKLGAAVIKNVRGVGYRLANP</sequence>
<feature type="DNA-binding region" description="OmpR/PhoB-type" evidence="9">
    <location>
        <begin position="114"/>
        <end position="208"/>
    </location>
</feature>
<dbReference type="PANTHER" id="PTHR48111:SF35">
    <property type="entry name" value="TRANSCRIPTIONAL REGULATORY PROTEIN QSEB"/>
    <property type="match status" value="1"/>
</dbReference>
<dbReference type="FunFam" id="1.10.10.10:FF:000005">
    <property type="entry name" value="Two-component system response regulator"/>
    <property type="match status" value="1"/>
</dbReference>
<feature type="domain" description="Response regulatory" evidence="10">
    <location>
        <begin position="1"/>
        <end position="106"/>
    </location>
</feature>
<keyword evidence="5" id="KW-0805">Transcription regulation</keyword>
<dbReference type="PANTHER" id="PTHR48111">
    <property type="entry name" value="REGULATOR OF RPOS"/>
    <property type="match status" value="1"/>
</dbReference>
<dbReference type="Pfam" id="PF00486">
    <property type="entry name" value="Trans_reg_C"/>
    <property type="match status" value="1"/>
</dbReference>
<evidence type="ECO:0000256" key="2">
    <source>
        <dbReference type="ARBA" id="ARBA00022490"/>
    </source>
</evidence>
<name>A0A4R3UPL2_ROSSA</name>
<dbReference type="EMBL" id="SMBU01000021">
    <property type="protein sequence ID" value="TCU92647.1"/>
    <property type="molecule type" value="Genomic_DNA"/>
</dbReference>
<keyword evidence="4" id="KW-0902">Two-component regulatory system</keyword>
<evidence type="ECO:0000256" key="9">
    <source>
        <dbReference type="PROSITE-ProRule" id="PRU01091"/>
    </source>
</evidence>
<evidence type="ECO:0000256" key="7">
    <source>
        <dbReference type="ARBA" id="ARBA00023163"/>
    </source>
</evidence>
<dbReference type="InterPro" id="IPR036388">
    <property type="entry name" value="WH-like_DNA-bd_sf"/>
</dbReference>
<dbReference type="SUPFAM" id="SSF52172">
    <property type="entry name" value="CheY-like"/>
    <property type="match status" value="1"/>
</dbReference>
<evidence type="ECO:0000256" key="4">
    <source>
        <dbReference type="ARBA" id="ARBA00023012"/>
    </source>
</evidence>